<comment type="caution">
    <text evidence="2">The sequence shown here is derived from an EMBL/GenBank/DDBJ whole genome shotgun (WGS) entry which is preliminary data.</text>
</comment>
<dbReference type="RefSeq" id="WP_152806301.1">
    <property type="nucleotide sequence ID" value="NZ_WHNX01000035.1"/>
</dbReference>
<keyword evidence="3" id="KW-1185">Reference proteome</keyword>
<dbReference type="AlphaFoldDB" id="A0A6A7KBV4"/>
<evidence type="ECO:0000313" key="3">
    <source>
        <dbReference type="Proteomes" id="UP000440004"/>
    </source>
</evidence>
<dbReference type="Gene3D" id="3.30.360.40">
    <property type="entry name" value="YwmB-like"/>
    <property type="match status" value="1"/>
</dbReference>
<evidence type="ECO:0000256" key="1">
    <source>
        <dbReference type="SAM" id="Coils"/>
    </source>
</evidence>
<feature type="coiled-coil region" evidence="1">
    <location>
        <begin position="59"/>
        <end position="86"/>
    </location>
</feature>
<reference evidence="2 3" key="1">
    <citation type="submission" date="2019-10" db="EMBL/GenBank/DDBJ databases">
        <title>Alkalibaculum tamaniensis sp.nov., a new alkaliphilic acetogen, isolated on methoxylated aromatics from a mud volcano.</title>
        <authorList>
            <person name="Khomyakova M.A."/>
            <person name="Merkel A.Y."/>
            <person name="Bonch-Osmolovskaya E.A."/>
            <person name="Slobodkin A.I."/>
        </authorList>
    </citation>
    <scope>NUCLEOTIDE SEQUENCE [LARGE SCALE GENOMIC DNA]</scope>
    <source>
        <strain evidence="2 3">M08DMB</strain>
    </source>
</reference>
<keyword evidence="1" id="KW-0175">Coiled coil</keyword>
<sequence>MKKIFIVLALLLFIAITKEQILRSFAKETQVDLLNAFQNTGATIEEIDIHIDFESQIDIEKVNYALKNNNNNLKDTNNNLKDTNRVITLNKINKNDIESVDIKINKIDGLSYYEEVVDQLKDARIESQTFLKLTGTIDEEISESRMIKIAKTIYEDTGAAFVEGGFVRNSFLSTSGYTSSIPTHIKTGGNKININICLKYDHNEKKTKLILATPLIYGDY</sequence>
<proteinExistence type="predicted"/>
<name>A0A6A7KBV4_9FIRM</name>
<dbReference type="Proteomes" id="UP000440004">
    <property type="component" value="Unassembled WGS sequence"/>
</dbReference>
<protein>
    <recommendedName>
        <fullName evidence="4">TATA-box binding protein</fullName>
    </recommendedName>
</protein>
<dbReference type="InterPro" id="IPR014794">
    <property type="entry name" value="DUF1779"/>
</dbReference>
<dbReference type="Pfam" id="PF08680">
    <property type="entry name" value="DUF1779"/>
    <property type="match status" value="1"/>
</dbReference>
<dbReference type="SUPFAM" id="SSF143842">
    <property type="entry name" value="YwmB-like"/>
    <property type="match status" value="1"/>
</dbReference>
<dbReference type="EMBL" id="WHNX01000035">
    <property type="protein sequence ID" value="MPW26998.1"/>
    <property type="molecule type" value="Genomic_DNA"/>
</dbReference>
<dbReference type="InterPro" id="IPR036209">
    <property type="entry name" value="YwmB-like_sf"/>
</dbReference>
<gene>
    <name evidence="2" type="ORF">GC105_14530</name>
</gene>
<accession>A0A6A7KBV4</accession>
<organism evidence="2 3">
    <name type="scientific">Alkalibaculum sporogenes</name>
    <dbReference type="NCBI Taxonomy" id="2655001"/>
    <lineage>
        <taxon>Bacteria</taxon>
        <taxon>Bacillati</taxon>
        <taxon>Bacillota</taxon>
        <taxon>Clostridia</taxon>
        <taxon>Eubacteriales</taxon>
        <taxon>Eubacteriaceae</taxon>
        <taxon>Alkalibaculum</taxon>
    </lineage>
</organism>
<evidence type="ECO:0008006" key="4">
    <source>
        <dbReference type="Google" id="ProtNLM"/>
    </source>
</evidence>
<evidence type="ECO:0000313" key="2">
    <source>
        <dbReference type="EMBL" id="MPW26998.1"/>
    </source>
</evidence>